<dbReference type="SUPFAM" id="SSF56024">
    <property type="entry name" value="Phospholipase D/nuclease"/>
    <property type="match status" value="2"/>
</dbReference>
<name>A0A9E7SV07_9EURY</name>
<dbReference type="PANTHER" id="PTHR43856">
    <property type="entry name" value="CARDIOLIPIN HYDROLASE"/>
    <property type="match status" value="1"/>
</dbReference>
<dbReference type="RefSeq" id="WP_254157851.1">
    <property type="nucleotide sequence ID" value="NZ_CP100355.1"/>
</dbReference>
<reference evidence="5" key="1">
    <citation type="submission" date="2022-06" db="EMBL/GenBank/DDBJ databases">
        <title>Diverse halophilic archaea isolated from saline environments.</title>
        <authorList>
            <person name="Cui H.-L."/>
        </authorList>
    </citation>
    <scope>NUCLEOTIDE SEQUENCE</scope>
    <source>
        <strain evidence="5">WLHS1</strain>
    </source>
</reference>
<protein>
    <submittedName>
        <fullName evidence="5">Phospholipase D-like domain-containing protein</fullName>
    </submittedName>
</protein>
<dbReference type="EMBL" id="CP100355">
    <property type="protein sequence ID" value="UTF53412.1"/>
    <property type="molecule type" value="Genomic_DNA"/>
</dbReference>
<dbReference type="KEGG" id="sawl:NGM29_16840"/>
<dbReference type="InterPro" id="IPR001736">
    <property type="entry name" value="PLipase_D/transphosphatidylase"/>
</dbReference>
<evidence type="ECO:0000256" key="2">
    <source>
        <dbReference type="ARBA" id="ARBA00022963"/>
    </source>
</evidence>
<dbReference type="GeneID" id="73291748"/>
<dbReference type="Gene3D" id="3.30.870.10">
    <property type="entry name" value="Endonuclease Chain A"/>
    <property type="match status" value="2"/>
</dbReference>
<keyword evidence="6" id="KW-1185">Reference proteome</keyword>
<proteinExistence type="predicted"/>
<evidence type="ECO:0000259" key="4">
    <source>
        <dbReference type="PROSITE" id="PS50035"/>
    </source>
</evidence>
<feature type="domain" description="PLD phosphodiesterase" evidence="4">
    <location>
        <begin position="189"/>
        <end position="216"/>
    </location>
</feature>
<dbReference type="GO" id="GO:0016042">
    <property type="term" value="P:lipid catabolic process"/>
    <property type="evidence" value="ECO:0007669"/>
    <property type="project" value="UniProtKB-KW"/>
</dbReference>
<dbReference type="InterPro" id="IPR025202">
    <property type="entry name" value="PLD-like_dom"/>
</dbReference>
<organism evidence="5 6">
    <name type="scientific">Natronosalvus rutilus</name>
    <dbReference type="NCBI Taxonomy" id="2953753"/>
    <lineage>
        <taxon>Archaea</taxon>
        <taxon>Methanobacteriati</taxon>
        <taxon>Methanobacteriota</taxon>
        <taxon>Stenosarchaea group</taxon>
        <taxon>Halobacteria</taxon>
        <taxon>Halobacteriales</taxon>
        <taxon>Natrialbaceae</taxon>
        <taxon>Natronosalvus</taxon>
    </lineage>
</organism>
<dbReference type="Pfam" id="PF13091">
    <property type="entry name" value="PLDc_2"/>
    <property type="match status" value="1"/>
</dbReference>
<dbReference type="InterPro" id="IPR051406">
    <property type="entry name" value="PLD_domain"/>
</dbReference>
<evidence type="ECO:0000256" key="1">
    <source>
        <dbReference type="ARBA" id="ARBA00022801"/>
    </source>
</evidence>
<keyword evidence="1" id="KW-0378">Hydrolase</keyword>
<keyword evidence="2" id="KW-0442">Lipid degradation</keyword>
<gene>
    <name evidence="5" type="ORF">NGM29_16840</name>
</gene>
<evidence type="ECO:0000313" key="6">
    <source>
        <dbReference type="Proteomes" id="UP001056855"/>
    </source>
</evidence>
<keyword evidence="3" id="KW-0443">Lipid metabolism</keyword>
<dbReference type="AlphaFoldDB" id="A0A9E7SV07"/>
<dbReference type="PROSITE" id="PS50035">
    <property type="entry name" value="PLD"/>
    <property type="match status" value="1"/>
</dbReference>
<sequence>MFPHPKYAVVDETVLVSTENWSPSGLGGASSRGWGVVVENRAFARDLEAVFRADADGWDVTSWADHHETATFVEPDPATVTYPTVYEPEPVALEGAELLLAPDNAEGRLLELLEGAEESIDVTQASIGDDASALEATIEAAERGVEVRVLLDASWYNEADNRQVIERLETAAARDDLPLEARLVEPGERFEKIHAKGVIVDGDTVVLGSLNWNWNSLRNNREVVLALHGESVASYYTAVFEADWEETTPLPVPLELLGAVGVGVIAAGVLGWHRLAFDGRGGESQRKQEESVDDERIYF</sequence>
<accession>A0A9E7SV07</accession>
<dbReference type="GO" id="GO:0016891">
    <property type="term" value="F:RNA endonuclease activity producing 5'-phosphomonoesters, hydrolytic mechanism"/>
    <property type="evidence" value="ECO:0007669"/>
    <property type="project" value="TreeGrafter"/>
</dbReference>
<dbReference type="PANTHER" id="PTHR43856:SF1">
    <property type="entry name" value="MITOCHONDRIAL CARDIOLIPIN HYDROLASE"/>
    <property type="match status" value="1"/>
</dbReference>
<dbReference type="CDD" id="cd09128">
    <property type="entry name" value="PLDc_unchar1_2"/>
    <property type="match status" value="1"/>
</dbReference>
<evidence type="ECO:0000256" key="3">
    <source>
        <dbReference type="ARBA" id="ARBA00023098"/>
    </source>
</evidence>
<dbReference type="Proteomes" id="UP001056855">
    <property type="component" value="Chromosome"/>
</dbReference>
<dbReference type="SMART" id="SM00155">
    <property type="entry name" value="PLDc"/>
    <property type="match status" value="2"/>
</dbReference>
<evidence type="ECO:0000313" key="5">
    <source>
        <dbReference type="EMBL" id="UTF53412.1"/>
    </source>
</evidence>